<dbReference type="Proteomes" id="UP000198860">
    <property type="component" value="Unassembled WGS sequence"/>
</dbReference>
<keyword evidence="4" id="KW-1185">Reference proteome</keyword>
<evidence type="ECO:0000259" key="1">
    <source>
        <dbReference type="Pfam" id="PF01978"/>
    </source>
</evidence>
<dbReference type="STRING" id="240303.SAMN05421677_103298"/>
<dbReference type="PANTHER" id="PTHR34293:SF1">
    <property type="entry name" value="HTH-TYPE TRANSCRIPTIONAL REGULATOR TRMBL2"/>
    <property type="match status" value="1"/>
</dbReference>
<evidence type="ECO:0000259" key="2">
    <source>
        <dbReference type="Pfam" id="PF11495"/>
    </source>
</evidence>
<dbReference type="Pfam" id="PF11495">
    <property type="entry name" value="Regulator_TrmB"/>
    <property type="match status" value="1"/>
</dbReference>
<sequence length="252" mass="29222">MLQKFGFTQYESQVFEVLTASEEPMDATSIVKYSQVPKSKIYEVLQRLVEKGLILTSFQERKKLYTALPLETTIEKLTTEFQANIDEIRNTTFKLHDSDERVWTIQNDASIKALLNERIQTAREEILVTGWSDELAPLLPLLEEKKKEGIKVELLSVGELDPGKLHAHVLLPDEKHEALERHKLMIIDHEEILFAGVEGNTFQGIHTLSKPLVKFFTEFFYHDVALTEITKKYEEVLMADEEIKEILMKLRY</sequence>
<dbReference type="InterPro" id="IPR051797">
    <property type="entry name" value="TrmB-like"/>
</dbReference>
<dbReference type="InterPro" id="IPR021586">
    <property type="entry name" value="Tscrpt_reg_TrmB_C"/>
</dbReference>
<feature type="domain" description="Transcription regulator TrmB C-terminal" evidence="2">
    <location>
        <begin position="101"/>
        <end position="223"/>
    </location>
</feature>
<dbReference type="PANTHER" id="PTHR34293">
    <property type="entry name" value="HTH-TYPE TRANSCRIPTIONAL REGULATOR TRMBL2"/>
    <property type="match status" value="1"/>
</dbReference>
<dbReference type="Gene3D" id="1.10.10.10">
    <property type="entry name" value="Winged helix-like DNA-binding domain superfamily/Winged helix DNA-binding domain"/>
    <property type="match status" value="1"/>
</dbReference>
<dbReference type="SUPFAM" id="SSF46785">
    <property type="entry name" value="Winged helix' DNA-binding domain"/>
    <property type="match status" value="1"/>
</dbReference>
<dbReference type="OrthoDB" id="1493540at2"/>
<dbReference type="AlphaFoldDB" id="A0A1H0HVK5"/>
<gene>
    <name evidence="3" type="ORF">SAMN05421677_103298</name>
</gene>
<proteinExistence type="predicted"/>
<dbReference type="SUPFAM" id="SSF56024">
    <property type="entry name" value="Phospholipase D/nuclease"/>
    <property type="match status" value="1"/>
</dbReference>
<reference evidence="4" key="1">
    <citation type="submission" date="2016-10" db="EMBL/GenBank/DDBJ databases">
        <authorList>
            <person name="Varghese N."/>
            <person name="Submissions S."/>
        </authorList>
    </citation>
    <scope>NUCLEOTIDE SEQUENCE [LARGE SCALE GENOMIC DNA]</scope>
    <source>
        <strain evidence="4">CGMCC 1.3703</strain>
    </source>
</reference>
<accession>A0A1H0HVK5</accession>
<dbReference type="CDD" id="cd09124">
    <property type="entry name" value="PLDc_like_TrmB_middle"/>
    <property type="match status" value="1"/>
</dbReference>
<dbReference type="InterPro" id="IPR036390">
    <property type="entry name" value="WH_DNA-bd_sf"/>
</dbReference>
<organism evidence="3 4">
    <name type="scientific">Halobacillus aidingensis</name>
    <dbReference type="NCBI Taxonomy" id="240303"/>
    <lineage>
        <taxon>Bacteria</taxon>
        <taxon>Bacillati</taxon>
        <taxon>Bacillota</taxon>
        <taxon>Bacilli</taxon>
        <taxon>Bacillales</taxon>
        <taxon>Bacillaceae</taxon>
        <taxon>Halobacillus</taxon>
    </lineage>
</organism>
<dbReference type="RefSeq" id="WP_089651411.1">
    <property type="nucleotide sequence ID" value="NZ_FNIZ01000003.1"/>
</dbReference>
<name>A0A1H0HVK5_HALAD</name>
<dbReference type="InterPro" id="IPR036388">
    <property type="entry name" value="WH-like_DNA-bd_sf"/>
</dbReference>
<dbReference type="InterPro" id="IPR002831">
    <property type="entry name" value="Tscrpt_reg_TrmB_N"/>
</dbReference>
<evidence type="ECO:0000313" key="4">
    <source>
        <dbReference type="Proteomes" id="UP000198860"/>
    </source>
</evidence>
<protein>
    <submittedName>
        <fullName evidence="3">Transcriptional regulator TrmB</fullName>
    </submittedName>
</protein>
<evidence type="ECO:0000313" key="3">
    <source>
        <dbReference type="EMBL" id="SDO23215.1"/>
    </source>
</evidence>
<feature type="domain" description="Transcription regulator TrmB N-terminal" evidence="1">
    <location>
        <begin position="2"/>
        <end position="71"/>
    </location>
</feature>
<dbReference type="Pfam" id="PF01978">
    <property type="entry name" value="TrmB"/>
    <property type="match status" value="1"/>
</dbReference>
<dbReference type="EMBL" id="FNIZ01000003">
    <property type="protein sequence ID" value="SDO23215.1"/>
    <property type="molecule type" value="Genomic_DNA"/>
</dbReference>